<dbReference type="AlphaFoldDB" id="A0A4Q7VNS9"/>
<comment type="pathway">
    <text evidence="1 6">Cofactor biosynthesis; pyrroloquinoline quinone biosynthesis.</text>
</comment>
<dbReference type="InterPro" id="IPR036866">
    <property type="entry name" value="RibonucZ/Hydroxyglut_hydro"/>
</dbReference>
<evidence type="ECO:0000256" key="3">
    <source>
        <dbReference type="ARBA" id="ARBA00015084"/>
    </source>
</evidence>
<keyword evidence="4 6" id="KW-0813">Transport</keyword>
<dbReference type="OrthoDB" id="9778305at2"/>
<keyword evidence="5 6" id="KW-0884">PQQ biosynthesis</keyword>
<dbReference type="SUPFAM" id="SSF56281">
    <property type="entry name" value="Metallo-hydrolase/oxidoreductase"/>
    <property type="match status" value="1"/>
</dbReference>
<dbReference type="GO" id="GO:0018189">
    <property type="term" value="P:pyrroloquinoline quinone biosynthetic process"/>
    <property type="evidence" value="ECO:0007669"/>
    <property type="project" value="UniProtKB-UniRule"/>
</dbReference>
<organism evidence="8 9">
    <name type="scientific">Rivibacter subsaxonicus</name>
    <dbReference type="NCBI Taxonomy" id="457575"/>
    <lineage>
        <taxon>Bacteria</taxon>
        <taxon>Pseudomonadati</taxon>
        <taxon>Pseudomonadota</taxon>
        <taxon>Betaproteobacteria</taxon>
        <taxon>Burkholderiales</taxon>
        <taxon>Rivibacter</taxon>
    </lineage>
</organism>
<dbReference type="InterPro" id="IPR001279">
    <property type="entry name" value="Metallo-B-lactamas"/>
</dbReference>
<gene>
    <name evidence="6" type="primary">pqqB</name>
    <name evidence="8" type="ORF">EV670_2274</name>
</gene>
<evidence type="ECO:0000256" key="2">
    <source>
        <dbReference type="ARBA" id="ARBA00008481"/>
    </source>
</evidence>
<reference evidence="8 9" key="1">
    <citation type="submission" date="2019-02" db="EMBL/GenBank/DDBJ databases">
        <title>Genomic Encyclopedia of Type Strains, Phase IV (KMG-IV): sequencing the most valuable type-strain genomes for metagenomic binning, comparative biology and taxonomic classification.</title>
        <authorList>
            <person name="Goeker M."/>
        </authorList>
    </citation>
    <scope>NUCLEOTIDE SEQUENCE [LARGE SCALE GENOMIC DNA]</scope>
    <source>
        <strain evidence="8 9">DSM 19570</strain>
    </source>
</reference>
<accession>A0A4Q7VNS9</accession>
<evidence type="ECO:0000256" key="5">
    <source>
        <dbReference type="ARBA" id="ARBA00022905"/>
    </source>
</evidence>
<dbReference type="NCBIfam" id="TIGR02108">
    <property type="entry name" value="PQQ_syn_pqqB"/>
    <property type="match status" value="1"/>
</dbReference>
<evidence type="ECO:0000256" key="4">
    <source>
        <dbReference type="ARBA" id="ARBA00022448"/>
    </source>
</evidence>
<evidence type="ECO:0000259" key="7">
    <source>
        <dbReference type="Pfam" id="PF12706"/>
    </source>
</evidence>
<evidence type="ECO:0000256" key="6">
    <source>
        <dbReference type="HAMAP-Rule" id="MF_00653"/>
    </source>
</evidence>
<keyword evidence="9" id="KW-1185">Reference proteome</keyword>
<protein>
    <recommendedName>
        <fullName evidence="3 6">Coenzyme PQQ synthesis protein B</fullName>
    </recommendedName>
    <alternativeName>
        <fullName evidence="6">Pyrroloquinoline quinone biosynthesis protein B</fullName>
    </alternativeName>
</protein>
<dbReference type="EMBL" id="SHKP01000006">
    <property type="protein sequence ID" value="RZT97874.1"/>
    <property type="molecule type" value="Genomic_DNA"/>
</dbReference>
<dbReference type="InterPro" id="IPR011842">
    <property type="entry name" value="PQQ_synth_PqqB"/>
</dbReference>
<dbReference type="UniPathway" id="UPA00539"/>
<dbReference type="HAMAP" id="MF_00653">
    <property type="entry name" value="PQQ_syn_PqqB"/>
    <property type="match status" value="1"/>
</dbReference>
<evidence type="ECO:0000313" key="9">
    <source>
        <dbReference type="Proteomes" id="UP000293671"/>
    </source>
</evidence>
<name>A0A4Q7VNS9_9BURK</name>
<dbReference type="RefSeq" id="WP_130432117.1">
    <property type="nucleotide sequence ID" value="NZ_SHKP01000006.1"/>
</dbReference>
<evidence type="ECO:0000256" key="1">
    <source>
        <dbReference type="ARBA" id="ARBA00004886"/>
    </source>
</evidence>
<dbReference type="PANTHER" id="PTHR42663">
    <property type="entry name" value="HYDROLASE C777.06C-RELATED-RELATED"/>
    <property type="match status" value="1"/>
</dbReference>
<dbReference type="PANTHER" id="PTHR42663:SF7">
    <property type="entry name" value="COENZYME PQQ SYNTHESIS PROTEIN B"/>
    <property type="match status" value="1"/>
</dbReference>
<proteinExistence type="inferred from homology"/>
<evidence type="ECO:0000313" key="8">
    <source>
        <dbReference type="EMBL" id="RZT97874.1"/>
    </source>
</evidence>
<comment type="caution">
    <text evidence="8">The sequence shown here is derived from an EMBL/GenBank/DDBJ whole genome shotgun (WGS) entry which is preliminary data.</text>
</comment>
<dbReference type="Gene3D" id="3.60.15.10">
    <property type="entry name" value="Ribonuclease Z/Hydroxyacylglutathione hydrolase-like"/>
    <property type="match status" value="1"/>
</dbReference>
<sequence>MKLLVLGSGAGGGVPQWNCGCPLCRGARDGSRHIQARTQSSIAVSPDGEHWILLNASPDVGTQLRRQPLLHPRHGLRHTPIEAVVLMDAQIDHVTGLLSLREGPPIELHATPCVREDLTTGLPLAGVLSHYCGVRWHEIPVAGDRHVAEFDIAGFEDSLQLRAIAIPGKAPPYSPHRNNGQVGDNIALEITDRASGKRTFYAPGLAAVGPAEMEWMRDADCLLVDGTFWTEDEMITAGLGIKRAADMGHLPQTSAAGSPNMIDALAACRGAQKWLIHINNSNPILDERGPERARLDAAGIDVAYDGLLIEV</sequence>
<dbReference type="Proteomes" id="UP000293671">
    <property type="component" value="Unassembled WGS sequence"/>
</dbReference>
<dbReference type="Pfam" id="PF12706">
    <property type="entry name" value="Lactamase_B_2"/>
    <property type="match status" value="1"/>
</dbReference>
<feature type="domain" description="Metallo-beta-lactamase" evidence="7">
    <location>
        <begin position="50"/>
        <end position="278"/>
    </location>
</feature>
<comment type="similarity">
    <text evidence="2 6">Belongs to the PqqB family.</text>
</comment>
<comment type="function">
    <text evidence="6">May be involved in the transport of PQQ or its precursor to the periplasm.</text>
</comment>
<dbReference type="CDD" id="cd16274">
    <property type="entry name" value="PQQB-like_MBL-fold"/>
    <property type="match status" value="1"/>
</dbReference>